<evidence type="ECO:0000256" key="7">
    <source>
        <dbReference type="ARBA" id="ARBA00022833"/>
    </source>
</evidence>
<protein>
    <recommendedName>
        <fullName evidence="9">Probable endonuclease 4</fullName>
        <ecNumber evidence="9">3.1.21.2</ecNumber>
    </recommendedName>
    <alternativeName>
        <fullName evidence="9">Endodeoxyribonuclease IV</fullName>
    </alternativeName>
    <alternativeName>
        <fullName evidence="9">Endonuclease IV</fullName>
    </alternativeName>
</protein>
<dbReference type="InterPro" id="IPR013022">
    <property type="entry name" value="Xyl_isomerase-like_TIM-brl"/>
</dbReference>
<dbReference type="HAMAP" id="MF_00152">
    <property type="entry name" value="Nfo"/>
    <property type="match status" value="1"/>
</dbReference>
<evidence type="ECO:0000259" key="10">
    <source>
        <dbReference type="Pfam" id="PF01261"/>
    </source>
</evidence>
<name>A0A2Z3LAY3_9BACT</name>
<evidence type="ECO:0000313" key="11">
    <source>
        <dbReference type="EMBL" id="AWN81422.1"/>
    </source>
</evidence>
<dbReference type="GO" id="GO:0008833">
    <property type="term" value="F:deoxyribonuclease IV (phage-T4-induced) activity"/>
    <property type="evidence" value="ECO:0007669"/>
    <property type="project" value="UniProtKB-UniRule"/>
</dbReference>
<dbReference type="FunFam" id="3.20.20.150:FF:000001">
    <property type="entry name" value="Probable endonuclease 4"/>
    <property type="match status" value="1"/>
</dbReference>
<dbReference type="EC" id="3.1.21.2" evidence="9"/>
<dbReference type="PROSITE" id="PS00731">
    <property type="entry name" value="AP_NUCLEASE_F2_3"/>
    <property type="match status" value="1"/>
</dbReference>
<comment type="cofactor">
    <cofactor evidence="9">
        <name>Zn(2+)</name>
        <dbReference type="ChEBI" id="CHEBI:29105"/>
    </cofactor>
    <text evidence="9">Binds 3 Zn(2+) ions.</text>
</comment>
<keyword evidence="8 9" id="KW-0234">DNA repair</keyword>
<feature type="binding site" evidence="9">
    <location>
        <position position="226"/>
    </location>
    <ligand>
        <name>Zn(2+)</name>
        <dbReference type="ChEBI" id="CHEBI:29105"/>
        <label>2</label>
    </ligand>
</feature>
<evidence type="ECO:0000256" key="3">
    <source>
        <dbReference type="ARBA" id="ARBA00022723"/>
    </source>
</evidence>
<dbReference type="GO" id="GO:0003906">
    <property type="term" value="F:DNA-(apurinic or apyrimidinic site) endonuclease activity"/>
    <property type="evidence" value="ECO:0007669"/>
    <property type="project" value="TreeGrafter"/>
</dbReference>
<keyword evidence="5 9" id="KW-0227">DNA damage</keyword>
<keyword evidence="6 9" id="KW-0378">Hydrolase</keyword>
<feature type="binding site" evidence="9">
    <location>
        <position position="155"/>
    </location>
    <ligand>
        <name>Zn(2+)</name>
        <dbReference type="ChEBI" id="CHEBI:29105"/>
        <label>2</label>
    </ligand>
</feature>
<dbReference type="GO" id="GO:0003677">
    <property type="term" value="F:DNA binding"/>
    <property type="evidence" value="ECO:0007669"/>
    <property type="project" value="InterPro"/>
</dbReference>
<evidence type="ECO:0000256" key="2">
    <source>
        <dbReference type="ARBA" id="ARBA00022722"/>
    </source>
</evidence>
<proteinExistence type="inferred from homology"/>
<evidence type="ECO:0000256" key="1">
    <source>
        <dbReference type="ARBA" id="ARBA00005340"/>
    </source>
</evidence>
<evidence type="ECO:0000256" key="9">
    <source>
        <dbReference type="HAMAP-Rule" id="MF_00152"/>
    </source>
</evidence>
<dbReference type="CDD" id="cd00019">
    <property type="entry name" value="AP2Ec"/>
    <property type="match status" value="1"/>
</dbReference>
<dbReference type="InterPro" id="IPR018246">
    <property type="entry name" value="AP_endonuc_F2_Zn_BS"/>
</dbReference>
<feature type="binding site" evidence="9">
    <location>
        <position position="117"/>
    </location>
    <ligand>
        <name>Zn(2+)</name>
        <dbReference type="ChEBI" id="CHEBI:29105"/>
        <label>1</label>
    </ligand>
</feature>
<dbReference type="Proteomes" id="UP000245872">
    <property type="component" value="Chromosome"/>
</dbReference>
<dbReference type="NCBIfam" id="NF002197">
    <property type="entry name" value="PRK01060.1-2"/>
    <property type="match status" value="1"/>
</dbReference>
<comment type="catalytic activity">
    <reaction evidence="9">
        <text>Endonucleolytic cleavage to 5'-phosphooligonucleotide end-products.</text>
        <dbReference type="EC" id="3.1.21.2"/>
    </reaction>
</comment>
<comment type="similarity">
    <text evidence="1 9">Belongs to the AP endonuclease 2 family.</text>
</comment>
<evidence type="ECO:0000256" key="8">
    <source>
        <dbReference type="ARBA" id="ARBA00023204"/>
    </source>
</evidence>
<dbReference type="InterPro" id="IPR036237">
    <property type="entry name" value="Xyl_isomerase-like_sf"/>
</dbReference>
<dbReference type="GO" id="GO:0008270">
    <property type="term" value="F:zinc ion binding"/>
    <property type="evidence" value="ECO:0007669"/>
    <property type="project" value="UniProtKB-UniRule"/>
</dbReference>
<evidence type="ECO:0000256" key="6">
    <source>
        <dbReference type="ARBA" id="ARBA00022801"/>
    </source>
</evidence>
<dbReference type="EMBL" id="CP029619">
    <property type="protein sequence ID" value="AWN81422.1"/>
    <property type="molecule type" value="Genomic_DNA"/>
</dbReference>
<keyword evidence="2 9" id="KW-0540">Nuclease</keyword>
<dbReference type="InterPro" id="IPR001719">
    <property type="entry name" value="AP_endonuc_2"/>
</dbReference>
<feature type="binding site" evidence="9">
    <location>
        <position position="192"/>
    </location>
    <ligand>
        <name>Zn(2+)</name>
        <dbReference type="ChEBI" id="CHEBI:29105"/>
        <label>3</label>
    </ligand>
</feature>
<dbReference type="PROSITE" id="PS00729">
    <property type="entry name" value="AP_NUCLEASE_F2_1"/>
    <property type="match status" value="1"/>
</dbReference>
<keyword evidence="3 9" id="KW-0479">Metal-binding</keyword>
<feature type="binding site" evidence="9">
    <location>
        <position position="155"/>
    </location>
    <ligand>
        <name>Zn(2+)</name>
        <dbReference type="ChEBI" id="CHEBI:29105"/>
        <label>1</label>
    </ligand>
</feature>
<dbReference type="PROSITE" id="PS00730">
    <property type="entry name" value="AP_NUCLEASE_F2_2"/>
    <property type="match status" value="1"/>
</dbReference>
<dbReference type="GO" id="GO:0008081">
    <property type="term" value="F:phosphoric diester hydrolase activity"/>
    <property type="evidence" value="ECO:0007669"/>
    <property type="project" value="TreeGrafter"/>
</dbReference>
<keyword evidence="4 9" id="KW-0255">Endonuclease</keyword>
<feature type="binding site" evidence="9">
    <location>
        <position position="77"/>
    </location>
    <ligand>
        <name>Zn(2+)</name>
        <dbReference type="ChEBI" id="CHEBI:29105"/>
        <label>1</label>
    </ligand>
</feature>
<feature type="domain" description="Xylose isomerase-like TIM barrel" evidence="10">
    <location>
        <begin position="36"/>
        <end position="288"/>
    </location>
</feature>
<dbReference type="SUPFAM" id="SSF51658">
    <property type="entry name" value="Xylose isomerase-like"/>
    <property type="match status" value="1"/>
</dbReference>
<dbReference type="PROSITE" id="PS51432">
    <property type="entry name" value="AP_NUCLEASE_F2_4"/>
    <property type="match status" value="1"/>
</dbReference>
<feature type="binding site" evidence="9">
    <location>
        <position position="271"/>
    </location>
    <ligand>
        <name>Zn(2+)</name>
        <dbReference type="ChEBI" id="CHEBI:29105"/>
        <label>2</label>
    </ligand>
</feature>
<comment type="function">
    <text evidence="9">Endonuclease IV plays a role in DNA repair. It cleaves phosphodiester bonds at apurinic or apyrimidinic (AP) sites, generating a 3'-hydroxyl group and a 5'-terminal sugar phosphate.</text>
</comment>
<dbReference type="NCBIfam" id="TIGR00587">
    <property type="entry name" value="nfo"/>
    <property type="match status" value="1"/>
</dbReference>
<feature type="binding site" evidence="9">
    <location>
        <position position="189"/>
    </location>
    <ligand>
        <name>Zn(2+)</name>
        <dbReference type="ChEBI" id="CHEBI:29105"/>
        <label>2</label>
    </ligand>
</feature>
<gene>
    <name evidence="9 11" type="primary">nfo</name>
    <name evidence="11" type="ORF">DK880_00084</name>
</gene>
<feature type="binding site" evidence="9">
    <location>
        <position position="239"/>
    </location>
    <ligand>
        <name>Zn(2+)</name>
        <dbReference type="ChEBI" id="CHEBI:29105"/>
        <label>3</label>
    </ligand>
</feature>
<accession>A0A2Z3LAY3</accession>
<keyword evidence="7 9" id="KW-0862">Zinc</keyword>
<evidence type="ECO:0000256" key="5">
    <source>
        <dbReference type="ARBA" id="ARBA00022763"/>
    </source>
</evidence>
<reference evidence="11 12" key="1">
    <citation type="submission" date="2018-05" db="EMBL/GenBank/DDBJ databases">
        <title>Candidatus Cardinium hertigii Genome Assembly.</title>
        <authorList>
            <person name="Showmaker K.C."/>
            <person name="Walden K.O."/>
            <person name="Fields C.J."/>
            <person name="Lambert K.N."/>
            <person name="Hudson M.E."/>
        </authorList>
    </citation>
    <scope>NUCLEOTIDE SEQUENCE [LARGE SCALE GENOMIC DNA]</scope>
    <source>
        <strain evidence="12">cHgTN10</strain>
    </source>
</reference>
<dbReference type="RefSeq" id="WP_204082270.1">
    <property type="nucleotide sequence ID" value="NZ_CP029619.1"/>
</dbReference>
<dbReference type="PANTHER" id="PTHR21445">
    <property type="entry name" value="ENDONUCLEASE IV ENDODEOXYRIBONUCLEASE IV"/>
    <property type="match status" value="1"/>
</dbReference>
<keyword evidence="12" id="KW-1185">Reference proteome</keyword>
<dbReference type="Gene3D" id="3.20.20.150">
    <property type="entry name" value="Divalent-metal-dependent TIM barrel enzymes"/>
    <property type="match status" value="1"/>
</dbReference>
<dbReference type="PANTHER" id="PTHR21445:SF0">
    <property type="entry name" value="APURINIC-APYRIMIDINIC ENDONUCLEASE"/>
    <property type="match status" value="1"/>
</dbReference>
<evidence type="ECO:0000313" key="12">
    <source>
        <dbReference type="Proteomes" id="UP000245872"/>
    </source>
</evidence>
<dbReference type="GO" id="GO:0006284">
    <property type="term" value="P:base-excision repair"/>
    <property type="evidence" value="ECO:0007669"/>
    <property type="project" value="TreeGrafter"/>
</dbReference>
<organism evidence="11 12">
    <name type="scientific">Candidatus Cardinium hertigii</name>
    <dbReference type="NCBI Taxonomy" id="247481"/>
    <lineage>
        <taxon>Bacteria</taxon>
        <taxon>Pseudomonadati</taxon>
        <taxon>Bacteroidota</taxon>
        <taxon>Cytophagia</taxon>
        <taxon>Cytophagales</taxon>
        <taxon>Amoebophilaceae</taxon>
        <taxon>Candidatus Cardinium</taxon>
    </lineage>
</organism>
<feature type="binding site" evidence="9">
    <location>
        <position position="241"/>
    </location>
    <ligand>
        <name>Zn(2+)</name>
        <dbReference type="ChEBI" id="CHEBI:29105"/>
        <label>3</label>
    </ligand>
</feature>
<dbReference type="Pfam" id="PF01261">
    <property type="entry name" value="AP_endonuc_2"/>
    <property type="match status" value="1"/>
</dbReference>
<dbReference type="SMART" id="SM00518">
    <property type="entry name" value="AP2Ec"/>
    <property type="match status" value="1"/>
</dbReference>
<dbReference type="AlphaFoldDB" id="A0A2Z3LAY3"/>
<sequence length="291" mass="32281">MHSNRLHNAMLPLIGAHTSTKGGLHQALAHGQAIHANIIQLFTSNQLQWKGRQLNQVALDDWHHTLHSTSISQIMSHANYLINLGSNNESLLAKSRAAFVEEVERCLVLGISYLNFHPGAATGSPMLSCLDRIIHSLSMLEPYFAQDTTLRLLIETTAGQGSTVGYTFEQLAYIIEKVQHIVPIGVCIDTCHIFAAGYDIRTLAGWDATLAEFDATVGLSHLYALHVNDSMCPLGSRKDRHANLGEGMIGMACFQTIMQHPKLHFLPKYLETPNGGAMWEQEIKLLQQFYL</sequence>
<dbReference type="KEGG" id="cher:DK880_00084"/>
<evidence type="ECO:0000256" key="4">
    <source>
        <dbReference type="ARBA" id="ARBA00022759"/>
    </source>
</evidence>